<dbReference type="Gene3D" id="3.30.70.360">
    <property type="match status" value="1"/>
</dbReference>
<feature type="binding site" evidence="1">
    <location>
        <position position="117"/>
    </location>
    <ligand>
        <name>Mn(2+)</name>
        <dbReference type="ChEBI" id="CHEBI:29035"/>
        <label>2</label>
    </ligand>
</feature>
<dbReference type="EMBL" id="JACHMC010000001">
    <property type="protein sequence ID" value="MBB4883354.1"/>
    <property type="molecule type" value="Genomic_DNA"/>
</dbReference>
<feature type="binding site" evidence="1">
    <location>
        <position position="387"/>
    </location>
    <ligand>
        <name>Mn(2+)</name>
        <dbReference type="ChEBI" id="CHEBI:29035"/>
        <label>2</label>
    </ligand>
</feature>
<dbReference type="GO" id="GO:0046872">
    <property type="term" value="F:metal ion binding"/>
    <property type="evidence" value="ECO:0007669"/>
    <property type="project" value="UniProtKB-KW"/>
</dbReference>
<dbReference type="InterPro" id="IPR017439">
    <property type="entry name" value="Amidohydrolase"/>
</dbReference>
<dbReference type="Pfam" id="PF01546">
    <property type="entry name" value="Peptidase_M20"/>
    <property type="match status" value="1"/>
</dbReference>
<dbReference type="Proteomes" id="UP000560081">
    <property type="component" value="Unassembled WGS sequence"/>
</dbReference>
<keyword evidence="1" id="KW-0464">Manganese</keyword>
<proteinExistence type="predicted"/>
<accession>A0A4Y8X1Q3</accession>
<protein>
    <submittedName>
        <fullName evidence="2">Amidohydrolase</fullName>
        <ecNumber evidence="2">3.5.1.-</ecNumber>
    </submittedName>
</protein>
<comment type="cofactor">
    <cofactor evidence="1">
        <name>Mn(2+)</name>
        <dbReference type="ChEBI" id="CHEBI:29035"/>
    </cofactor>
    <text evidence="1">The Mn(2+) ion enhances activity.</text>
</comment>
<dbReference type="SUPFAM" id="SSF55031">
    <property type="entry name" value="Bacterial exopeptidase dimerisation domain"/>
    <property type="match status" value="1"/>
</dbReference>
<dbReference type="AlphaFoldDB" id="A0A4Y8X1Q3"/>
<dbReference type="Gene3D" id="3.40.630.10">
    <property type="entry name" value="Zn peptidases"/>
    <property type="match status" value="1"/>
</dbReference>
<sequence>MSTSESVVAEPAPRVALPSVASVVAQLEREVIGVRRDLHRHPELSYEEYRTTDRIMEALAEHGLSPVRLQDTGAYVDVGEGPLVLALRADIDALPVEEETSLPYVSVNDGVAHACGHDMHTAVMVGTALTLARILRGATSDRALRAVADRAHGRVRIIFQPAEERLPGGSLSVIRQGVLEGVPRILAAHCDPHFDVGTIGTRIGAITSAADTLRITLTGRGGHTSRPHLTEDMVFALSQIAVNVPAVLSRRIDVRSAVSVVWGQIAAGSAPNAIDNTGYLAGTMRCLDAGVWEEAGTLLDEVVTQVAAPYGVDVRMDHIRGVPPVVNTEAETALIETAARRELGARAIQLTPQSMGGEDFAWMTQEVPGSMLRLGTRTPGGTTYDLHRGDYAPDERAIGVGMRVFAAAALEALTSGGV</sequence>
<comment type="caution">
    <text evidence="2">The sequence shown here is derived from an EMBL/GenBank/DDBJ whole genome shotgun (WGS) entry which is preliminary data.</text>
</comment>
<evidence type="ECO:0000313" key="2">
    <source>
        <dbReference type="EMBL" id="MBB4883354.1"/>
    </source>
</evidence>
<feature type="binding site" evidence="1">
    <location>
        <position position="164"/>
    </location>
    <ligand>
        <name>Mn(2+)</name>
        <dbReference type="ChEBI" id="CHEBI:29035"/>
        <label>2</label>
    </ligand>
</feature>
<keyword evidence="1" id="KW-0479">Metal-binding</keyword>
<organism evidence="2 3">
    <name type="scientific">Micrococcus flavus</name>
    <dbReference type="NCBI Taxonomy" id="384602"/>
    <lineage>
        <taxon>Bacteria</taxon>
        <taxon>Bacillati</taxon>
        <taxon>Actinomycetota</taxon>
        <taxon>Actinomycetes</taxon>
        <taxon>Micrococcales</taxon>
        <taxon>Micrococcaceae</taxon>
        <taxon>Micrococcus</taxon>
    </lineage>
</organism>
<gene>
    <name evidence="2" type="ORF">BJ976_001705</name>
</gene>
<feature type="binding site" evidence="1">
    <location>
        <position position="115"/>
    </location>
    <ligand>
        <name>Mn(2+)</name>
        <dbReference type="ChEBI" id="CHEBI:29035"/>
        <label>2</label>
    </ligand>
</feature>
<evidence type="ECO:0000313" key="3">
    <source>
        <dbReference type="Proteomes" id="UP000560081"/>
    </source>
</evidence>
<reference evidence="2 3" key="1">
    <citation type="submission" date="2020-08" db="EMBL/GenBank/DDBJ databases">
        <title>Sequencing the genomes of 1000 actinobacteria strains.</title>
        <authorList>
            <person name="Klenk H.-P."/>
        </authorList>
    </citation>
    <scope>NUCLEOTIDE SEQUENCE [LARGE SCALE GENOMIC DNA]</scope>
    <source>
        <strain evidence="2 3">DSM 19079</strain>
    </source>
</reference>
<name>A0A4Y8X1Q3_9MICC</name>
<keyword evidence="3" id="KW-1185">Reference proteome</keyword>
<feature type="binding site" evidence="1">
    <location>
        <position position="189"/>
    </location>
    <ligand>
        <name>Mn(2+)</name>
        <dbReference type="ChEBI" id="CHEBI:29035"/>
        <label>2</label>
    </ligand>
</feature>
<dbReference type="GO" id="GO:0016787">
    <property type="term" value="F:hydrolase activity"/>
    <property type="evidence" value="ECO:0007669"/>
    <property type="project" value="UniProtKB-KW"/>
</dbReference>
<evidence type="ECO:0000256" key="1">
    <source>
        <dbReference type="PIRSR" id="PIRSR005962-1"/>
    </source>
</evidence>
<dbReference type="PANTHER" id="PTHR11014">
    <property type="entry name" value="PEPTIDASE M20 FAMILY MEMBER"/>
    <property type="match status" value="1"/>
</dbReference>
<keyword evidence="2" id="KW-0378">Hydrolase</keyword>
<dbReference type="SUPFAM" id="SSF53187">
    <property type="entry name" value="Zn-dependent exopeptidases"/>
    <property type="match status" value="1"/>
</dbReference>
<dbReference type="EC" id="3.5.1.-" evidence="2"/>
<dbReference type="RefSeq" id="WP_135030095.1">
    <property type="nucleotide sequence ID" value="NZ_BMLA01000002.1"/>
</dbReference>
<dbReference type="NCBIfam" id="TIGR01891">
    <property type="entry name" value="amidohydrolases"/>
    <property type="match status" value="1"/>
</dbReference>
<dbReference type="PIRSF" id="PIRSF005962">
    <property type="entry name" value="Pept_M20D_amidohydro"/>
    <property type="match status" value="1"/>
</dbReference>
<dbReference type="OrthoDB" id="9777385at2"/>
<dbReference type="InterPro" id="IPR036264">
    <property type="entry name" value="Bact_exopeptidase_dim_dom"/>
</dbReference>
<dbReference type="InterPro" id="IPR002933">
    <property type="entry name" value="Peptidase_M20"/>
</dbReference>
<dbReference type="PANTHER" id="PTHR11014:SF63">
    <property type="entry name" value="METALLOPEPTIDASE, PUTATIVE (AFU_ORTHOLOGUE AFUA_6G09600)-RELATED"/>
    <property type="match status" value="1"/>
</dbReference>